<dbReference type="InterPro" id="IPR010730">
    <property type="entry name" value="HET"/>
</dbReference>
<dbReference type="Proteomes" id="UP000462212">
    <property type="component" value="Unassembled WGS sequence"/>
</dbReference>
<accession>A0A8H8RGK0</accession>
<dbReference type="OrthoDB" id="5125733at2759"/>
<comment type="caution">
    <text evidence="2">The sequence shown here is derived from an EMBL/GenBank/DDBJ whole genome shotgun (WGS) entry which is preliminary data.</text>
</comment>
<name>A0A8H8RGK0_9HELO</name>
<evidence type="ECO:0000313" key="2">
    <source>
        <dbReference type="EMBL" id="TVY33837.1"/>
    </source>
</evidence>
<evidence type="ECO:0000313" key="3">
    <source>
        <dbReference type="Proteomes" id="UP000462212"/>
    </source>
</evidence>
<dbReference type="Pfam" id="PF06985">
    <property type="entry name" value="HET"/>
    <property type="match status" value="1"/>
</dbReference>
<proteinExistence type="predicted"/>
<protein>
    <recommendedName>
        <fullName evidence="1">Heterokaryon incompatibility domain-containing protein</fullName>
    </recommendedName>
</protein>
<evidence type="ECO:0000259" key="1">
    <source>
        <dbReference type="Pfam" id="PF06985"/>
    </source>
</evidence>
<dbReference type="EMBL" id="QGMJ01000733">
    <property type="protein sequence ID" value="TVY33837.1"/>
    <property type="molecule type" value="Genomic_DNA"/>
</dbReference>
<dbReference type="PANTHER" id="PTHR33112">
    <property type="entry name" value="DOMAIN PROTEIN, PUTATIVE-RELATED"/>
    <property type="match status" value="1"/>
</dbReference>
<dbReference type="PANTHER" id="PTHR33112:SF9">
    <property type="entry name" value="HETEROKARYON INCOMPATIBILITY DOMAIN-CONTAINING PROTEIN"/>
    <property type="match status" value="1"/>
</dbReference>
<reference evidence="2 3" key="1">
    <citation type="submission" date="2018-05" db="EMBL/GenBank/DDBJ databases">
        <title>Genome sequencing and assembly of the regulated plant pathogen Lachnellula willkommii and related sister species for the development of diagnostic species identification markers.</title>
        <authorList>
            <person name="Giroux E."/>
            <person name="Bilodeau G."/>
        </authorList>
    </citation>
    <scope>NUCLEOTIDE SEQUENCE [LARGE SCALE GENOMIC DNA]</scope>
    <source>
        <strain evidence="2 3">CBS 197.66</strain>
    </source>
</reference>
<feature type="domain" description="Heterokaryon incompatibility" evidence="1">
    <location>
        <begin position="249"/>
        <end position="399"/>
    </location>
</feature>
<keyword evidence="3" id="KW-1185">Reference proteome</keyword>
<dbReference type="AlphaFoldDB" id="A0A8H8RGK0"/>
<sequence>MRPFKPKKSSVCTKCKAVLDLDYLYQPLAASMTPHHKNYAAVADSARAGCPLCHLINSCRVLSSIEESLPMNSSDTLHFRCQWGDKVAFGYATLHEYERSELLDVVELTLATQHHQLIHKPWYSKLRHRDSNQERNKPIQSSNFPDSLLKDISHSNTTSLSLGNFPENKEFPGLYPGVHYRPVNEDTRSEDCFNWAKYWLDLCLNTHSCSDSDGAVSGSQERLPTRVVYVGTCDDDIRLHISDGAYGDWVTLSHCWGGVQPLKTNIANLASHCKGLDFSEIPETFRDAILITRRLGYHYLWIDSLCIIQDCPTDWDLESQQMSRVYAKGILNIAAEASKNPHQGIFNTSNENRNSYIQLPAYIEHKKMTINLYVSPSYGKSPPGLGRSVLQERAWVLQENTLSRRKLRYGKGMMWWQCKECTIPECSQSDFWSTSTFEGHWPTTSILAVPRELLPSGCGFTKDLCANNEYMSTPEEKYFKTLQWWYEQVNNYVMRQIAFQKDRFPAMSGIASEFSNRTGYHYSVGIWTEDFLKGLTWKNSLQCEIDLEHSPSWSWGVLRSPPEGRATSTLQAHIYHITNWILNEAFVTLVDLSVEKLGSDPYGQVKGAEITLYGKCCSTSYLQEASLNCGTIAMDEPLSEVKFDDPDILCLLIARFEEWGGGGEHESCFVTYGLILRPADNLSRQYQRIGLMNIKETDRFSNYLPYFTSGWEYAQITIV</sequence>
<gene>
    <name evidence="2" type="ORF">LSUB1_G007428</name>
</gene>
<organism evidence="2 3">
    <name type="scientific">Lachnellula subtilissima</name>
    <dbReference type="NCBI Taxonomy" id="602034"/>
    <lineage>
        <taxon>Eukaryota</taxon>
        <taxon>Fungi</taxon>
        <taxon>Dikarya</taxon>
        <taxon>Ascomycota</taxon>
        <taxon>Pezizomycotina</taxon>
        <taxon>Leotiomycetes</taxon>
        <taxon>Helotiales</taxon>
        <taxon>Lachnaceae</taxon>
        <taxon>Lachnellula</taxon>
    </lineage>
</organism>